<feature type="transmembrane region" description="Helical" evidence="7">
    <location>
        <begin position="580"/>
        <end position="599"/>
    </location>
</feature>
<evidence type="ECO:0000256" key="5">
    <source>
        <dbReference type="ARBA" id="ARBA00022989"/>
    </source>
</evidence>
<feature type="transmembrane region" description="Helical" evidence="7">
    <location>
        <begin position="641"/>
        <end position="660"/>
    </location>
</feature>
<dbReference type="InterPro" id="IPR000731">
    <property type="entry name" value="SSD"/>
</dbReference>
<feature type="transmembrane region" description="Helical" evidence="7">
    <location>
        <begin position="361"/>
        <end position="385"/>
    </location>
</feature>
<feature type="transmembrane region" description="Helical" evidence="7">
    <location>
        <begin position="265"/>
        <end position="286"/>
    </location>
</feature>
<evidence type="ECO:0000313" key="9">
    <source>
        <dbReference type="EMBL" id="HJC85089.1"/>
    </source>
</evidence>
<organism evidence="9 10">
    <name type="scientific">Candidatus Corynebacterium faecigallinarum</name>
    <dbReference type="NCBI Taxonomy" id="2838528"/>
    <lineage>
        <taxon>Bacteria</taxon>
        <taxon>Bacillati</taxon>
        <taxon>Actinomycetota</taxon>
        <taxon>Actinomycetes</taxon>
        <taxon>Mycobacteriales</taxon>
        <taxon>Corynebacteriaceae</taxon>
        <taxon>Corynebacterium</taxon>
    </lineage>
</organism>
<evidence type="ECO:0000313" key="10">
    <source>
        <dbReference type="Proteomes" id="UP000823858"/>
    </source>
</evidence>
<reference evidence="9" key="2">
    <citation type="submission" date="2021-04" db="EMBL/GenBank/DDBJ databases">
        <authorList>
            <person name="Gilroy R."/>
        </authorList>
    </citation>
    <scope>NUCLEOTIDE SEQUENCE</scope>
    <source>
        <strain evidence="9">ChiHjej13B12-4958</strain>
    </source>
</reference>
<evidence type="ECO:0000256" key="6">
    <source>
        <dbReference type="ARBA" id="ARBA00023136"/>
    </source>
</evidence>
<dbReference type="PROSITE" id="PS50156">
    <property type="entry name" value="SSD"/>
    <property type="match status" value="1"/>
</dbReference>
<dbReference type="PANTHER" id="PTHR33406:SF11">
    <property type="entry name" value="MEMBRANE PROTEIN SCO6666-RELATED"/>
    <property type="match status" value="1"/>
</dbReference>
<dbReference type="Pfam" id="PF03176">
    <property type="entry name" value="MMPL"/>
    <property type="match status" value="3"/>
</dbReference>
<evidence type="ECO:0000256" key="4">
    <source>
        <dbReference type="ARBA" id="ARBA00022692"/>
    </source>
</evidence>
<dbReference type="AlphaFoldDB" id="A0A9D2QCQ0"/>
<comment type="similarity">
    <text evidence="2">Belongs to the resistance-nodulation-cell division (RND) (TC 2.A.6) family. MmpL subfamily.</text>
</comment>
<feature type="transmembrane region" description="Helical" evidence="7">
    <location>
        <begin position="692"/>
        <end position="710"/>
    </location>
</feature>
<evidence type="ECO:0000256" key="1">
    <source>
        <dbReference type="ARBA" id="ARBA00004651"/>
    </source>
</evidence>
<protein>
    <submittedName>
        <fullName evidence="9">MMPL family transporter</fullName>
    </submittedName>
</protein>
<accession>A0A9D2QCQ0</accession>
<dbReference type="InterPro" id="IPR004869">
    <property type="entry name" value="MMPL_dom"/>
</dbReference>
<feature type="transmembrane region" description="Helical" evidence="7">
    <location>
        <begin position="606"/>
        <end position="629"/>
    </location>
</feature>
<feature type="transmembrane region" description="Helical" evidence="7">
    <location>
        <begin position="422"/>
        <end position="446"/>
    </location>
</feature>
<feature type="transmembrane region" description="Helical" evidence="7">
    <location>
        <begin position="333"/>
        <end position="355"/>
    </location>
</feature>
<comment type="caution">
    <text evidence="9">The sequence shown here is derived from an EMBL/GenBank/DDBJ whole genome shotgun (WGS) entry which is preliminary data.</text>
</comment>
<sequence>MAKFLYRVGRSAYMNRWRFIAVWLLVLIGAGTLMSTMAKSTSMTFTIPGLESVETQEEMAELFPEGGDDMEAPTGTIVVRAPEGGSLTDEATKADLDALIAELKEQDALVDTDAIVDPMTAAAGMEQQMAPAKQEQGMPEEQIQADLQALSPLSENGRTGTMTITFEGDTSMDVSTDDVTAVTDVLDDAATENLEIAYGGNVFQMPEIGATAELIGIAVAAIILIITFGSFVAAGLPLITAIVGVGTGIMLIMAATALTDNINSMTPTLASMIGLAVGIDYALFIVSRFRNELVAFAGGNNMTPKELAAAVKKTTHAERAHLAGLAVGKAGSAVCFAGLTVVIALAALSIINIPFLTAMALAAAFTVVIAVLVAITLLPAILGAFGARSFAGRAPVVKAPDPEDEKPTMGLKWVRQVRKRPVIFAAASALLLVLLAIPVASLQLAMPTDDSAKLGSPQRNAAEWVNEDFGPGRNAPMIAVVKDSGDDPMAAQATFGEAVATISGVDGVENAQVAGMSEDGTAAMVMITPTTGGNDALTADTLQSLRDAEPAFKDQTGGTYSITGVTPIFEDVSDRLSEVLIPYVAIVVVLAFVLLVVVFRSLWVPLIAALGFALSVAATFGVTVAVWQWGWLGITNDPQPIISFLPIMLIGIVFGLAMDYQVFLVTRMREGYVHGKTAGNAVSNGFKHGARVVTAAALIMISVFAAFVLMDEPFIAVMGSALAMAVLIDAFVVRMTIVPAVLFLLGDRAWKLPAWLDKIIPSVDVEGTTLEGMEATTDEKKAVETAPSNG</sequence>
<dbReference type="Proteomes" id="UP000823858">
    <property type="component" value="Unassembled WGS sequence"/>
</dbReference>
<evidence type="ECO:0000256" key="3">
    <source>
        <dbReference type="ARBA" id="ARBA00022475"/>
    </source>
</evidence>
<dbReference type="Gene3D" id="1.20.1640.10">
    <property type="entry name" value="Multidrug efflux transporter AcrB transmembrane domain"/>
    <property type="match status" value="2"/>
</dbReference>
<proteinExistence type="inferred from homology"/>
<keyword evidence="5 7" id="KW-1133">Transmembrane helix</keyword>
<evidence type="ECO:0000259" key="8">
    <source>
        <dbReference type="PROSITE" id="PS50156"/>
    </source>
</evidence>
<feature type="transmembrane region" description="Helical" evidence="7">
    <location>
        <begin position="214"/>
        <end position="234"/>
    </location>
</feature>
<dbReference type="GO" id="GO:0005886">
    <property type="term" value="C:plasma membrane"/>
    <property type="evidence" value="ECO:0007669"/>
    <property type="project" value="UniProtKB-SubCell"/>
</dbReference>
<evidence type="ECO:0000256" key="2">
    <source>
        <dbReference type="ARBA" id="ARBA00010157"/>
    </source>
</evidence>
<keyword evidence="3" id="KW-1003">Cell membrane</keyword>
<dbReference type="SUPFAM" id="SSF82866">
    <property type="entry name" value="Multidrug efflux transporter AcrB transmembrane domain"/>
    <property type="match status" value="2"/>
</dbReference>
<gene>
    <name evidence="9" type="ORF">H9751_06025</name>
</gene>
<comment type="subcellular location">
    <subcellularLocation>
        <location evidence="1">Cell membrane</location>
        <topology evidence="1">Multi-pass membrane protein</topology>
    </subcellularLocation>
</comment>
<evidence type="ECO:0000256" key="7">
    <source>
        <dbReference type="SAM" id="Phobius"/>
    </source>
</evidence>
<dbReference type="InterPro" id="IPR050545">
    <property type="entry name" value="Mycobact_MmpL"/>
</dbReference>
<dbReference type="EMBL" id="DWVP01000014">
    <property type="protein sequence ID" value="HJC85089.1"/>
    <property type="molecule type" value="Genomic_DNA"/>
</dbReference>
<feature type="transmembrane region" description="Helical" evidence="7">
    <location>
        <begin position="722"/>
        <end position="745"/>
    </location>
</feature>
<feature type="transmembrane region" description="Helical" evidence="7">
    <location>
        <begin position="241"/>
        <end position="259"/>
    </location>
</feature>
<feature type="domain" description="SSD" evidence="8">
    <location>
        <begin position="234"/>
        <end position="384"/>
    </location>
</feature>
<dbReference type="PANTHER" id="PTHR33406">
    <property type="entry name" value="MEMBRANE PROTEIN MJ1562-RELATED"/>
    <property type="match status" value="1"/>
</dbReference>
<keyword evidence="6 7" id="KW-0472">Membrane</keyword>
<keyword evidence="4 7" id="KW-0812">Transmembrane</keyword>
<name>A0A9D2QCQ0_9CORY</name>
<reference evidence="9" key="1">
    <citation type="journal article" date="2021" name="PeerJ">
        <title>Extensive microbial diversity within the chicken gut microbiome revealed by metagenomics and culture.</title>
        <authorList>
            <person name="Gilroy R."/>
            <person name="Ravi A."/>
            <person name="Getino M."/>
            <person name="Pursley I."/>
            <person name="Horton D.L."/>
            <person name="Alikhan N.F."/>
            <person name="Baker D."/>
            <person name="Gharbi K."/>
            <person name="Hall N."/>
            <person name="Watson M."/>
            <person name="Adriaenssens E.M."/>
            <person name="Foster-Nyarko E."/>
            <person name="Jarju S."/>
            <person name="Secka A."/>
            <person name="Antonio M."/>
            <person name="Oren A."/>
            <person name="Chaudhuri R.R."/>
            <person name="La Ragione R."/>
            <person name="Hildebrand F."/>
            <person name="Pallen M.J."/>
        </authorList>
    </citation>
    <scope>NUCLEOTIDE SEQUENCE</scope>
    <source>
        <strain evidence="9">ChiHjej13B12-4958</strain>
    </source>
</reference>